<dbReference type="Pfam" id="PF01075">
    <property type="entry name" value="Glyco_transf_9"/>
    <property type="match status" value="1"/>
</dbReference>
<organism evidence="3">
    <name type="scientific">hydrothermal vent metagenome</name>
    <dbReference type="NCBI Taxonomy" id="652676"/>
    <lineage>
        <taxon>unclassified sequences</taxon>
        <taxon>metagenomes</taxon>
        <taxon>ecological metagenomes</taxon>
    </lineage>
</organism>
<name>A0A1W1EHE9_9ZZZZ</name>
<dbReference type="PANTHER" id="PTHR30160">
    <property type="entry name" value="TETRAACYLDISACCHARIDE 4'-KINASE-RELATED"/>
    <property type="match status" value="1"/>
</dbReference>
<dbReference type="GO" id="GO:0009244">
    <property type="term" value="P:lipopolysaccharide core region biosynthetic process"/>
    <property type="evidence" value="ECO:0007669"/>
    <property type="project" value="TreeGrafter"/>
</dbReference>
<dbReference type="EC" id="2.4.1.-" evidence="3"/>
<evidence type="ECO:0000256" key="2">
    <source>
        <dbReference type="ARBA" id="ARBA00022679"/>
    </source>
</evidence>
<dbReference type="InterPro" id="IPR002201">
    <property type="entry name" value="Glyco_trans_9"/>
</dbReference>
<accession>A0A1W1EHE9</accession>
<dbReference type="PANTHER" id="PTHR30160:SF7">
    <property type="entry name" value="ADP-HEPTOSE--LPS HEPTOSYLTRANSFERASE 2"/>
    <property type="match status" value="1"/>
</dbReference>
<dbReference type="GO" id="GO:0008713">
    <property type="term" value="F:ADP-heptose-lipopolysaccharide heptosyltransferase activity"/>
    <property type="evidence" value="ECO:0007669"/>
    <property type="project" value="TreeGrafter"/>
</dbReference>
<sequence>MNIIIKTPNFIGDTIMSLSAYELLKMEFPNANFTIVTPASCVDVFRDKGIKRVIIDRSRASDRNRLKLLKEIREDRYDLGVLFHNTFIDALLFKLSNIDKIIGYNKEGRKILLDFYIKLDRNRHYINHYAFLVNSYLNHKYKSLPPLKLNYQKSKLLKKDKNPLVGFVLGGENKGSRAYPQKLGLELFRVLKDENIDIILLGDRDDNLNNAIYSSSVKSQNLSGVTTVGEFIDVIASLDLLVTIDTSAMHIASATNTKFITLVGKGTSIFESVKPKVDFGVYLYKDNLDIDDRDLISNIEPQKIKDTILEVLR</sequence>
<protein>
    <submittedName>
        <fullName evidence="3">ADP-heptose--lipooligosaccharide heptosyltransferase II</fullName>
        <ecNumber evidence="3">2.4.1.-</ecNumber>
    </submittedName>
</protein>
<evidence type="ECO:0000256" key="1">
    <source>
        <dbReference type="ARBA" id="ARBA00022676"/>
    </source>
</evidence>
<dbReference type="AlphaFoldDB" id="A0A1W1EHE9"/>
<proteinExistence type="predicted"/>
<evidence type="ECO:0000313" key="3">
    <source>
        <dbReference type="EMBL" id="SHO80266.1"/>
    </source>
</evidence>
<dbReference type="CDD" id="cd03789">
    <property type="entry name" value="GT9_LPS_heptosyltransferase"/>
    <property type="match status" value="1"/>
</dbReference>
<dbReference type="SUPFAM" id="SSF53756">
    <property type="entry name" value="UDP-Glycosyltransferase/glycogen phosphorylase"/>
    <property type="match status" value="1"/>
</dbReference>
<keyword evidence="2 3" id="KW-0808">Transferase</keyword>
<dbReference type="GO" id="GO:0005829">
    <property type="term" value="C:cytosol"/>
    <property type="evidence" value="ECO:0007669"/>
    <property type="project" value="TreeGrafter"/>
</dbReference>
<gene>
    <name evidence="3" type="ORF">MNB_SV-15-359</name>
</gene>
<keyword evidence="1 3" id="KW-0328">Glycosyltransferase</keyword>
<dbReference type="EMBL" id="FRYL01000002">
    <property type="protein sequence ID" value="SHO80266.1"/>
    <property type="molecule type" value="Genomic_DNA"/>
</dbReference>
<dbReference type="InterPro" id="IPR051199">
    <property type="entry name" value="LPS_LOS_Heptosyltrfase"/>
</dbReference>
<dbReference type="Gene3D" id="3.40.50.2000">
    <property type="entry name" value="Glycogen Phosphorylase B"/>
    <property type="match status" value="2"/>
</dbReference>
<reference evidence="3" key="1">
    <citation type="submission" date="2016-10" db="EMBL/GenBank/DDBJ databases">
        <authorList>
            <person name="de Groot N.N."/>
        </authorList>
    </citation>
    <scope>NUCLEOTIDE SEQUENCE</scope>
</reference>